<reference evidence="3" key="1">
    <citation type="submission" date="2016-10" db="EMBL/GenBank/DDBJ databases">
        <authorList>
            <person name="Varghese N."/>
            <person name="Submissions S."/>
        </authorList>
    </citation>
    <scope>NUCLEOTIDE SEQUENCE [LARGE SCALE GENOMIC DNA]</scope>
    <source>
        <strain evidence="3">DSM 44654</strain>
    </source>
</reference>
<evidence type="ECO:0000313" key="3">
    <source>
        <dbReference type="Proteomes" id="UP000198878"/>
    </source>
</evidence>
<keyword evidence="3" id="KW-1185">Reference proteome</keyword>
<gene>
    <name evidence="2" type="ORF">SAMN05421837_102754</name>
</gene>
<dbReference type="AlphaFoldDB" id="A0A1H5QGL8"/>
<dbReference type="EMBL" id="FNUJ01000002">
    <property type="protein sequence ID" value="SEF24528.1"/>
    <property type="molecule type" value="Genomic_DNA"/>
</dbReference>
<accession>A0A1H5QGL8</accession>
<proteinExistence type="predicted"/>
<sequence length="111" mass="12357">MPGREFALRSTGYGPFMTEKDDTTTENDLRAEEFGRAAVETALDAGDWSGWDDLLDWLRSEGPGVRELSPGALRGIRQDAERACAMGFPFPHDPDHLYAILRGQHLARAHD</sequence>
<evidence type="ECO:0000256" key="1">
    <source>
        <dbReference type="SAM" id="MobiDB-lite"/>
    </source>
</evidence>
<evidence type="ECO:0000313" key="2">
    <source>
        <dbReference type="EMBL" id="SEF24528.1"/>
    </source>
</evidence>
<name>A0A1H5QGL8_9PSEU</name>
<dbReference type="Proteomes" id="UP000198878">
    <property type="component" value="Unassembled WGS sequence"/>
</dbReference>
<feature type="region of interest" description="Disordered" evidence="1">
    <location>
        <begin position="1"/>
        <end position="25"/>
    </location>
</feature>
<protein>
    <submittedName>
        <fullName evidence="2">Uncharacterized protein</fullName>
    </submittedName>
</protein>
<organism evidence="2 3">
    <name type="scientific">Amycolatopsis pretoriensis</name>
    <dbReference type="NCBI Taxonomy" id="218821"/>
    <lineage>
        <taxon>Bacteria</taxon>
        <taxon>Bacillati</taxon>
        <taxon>Actinomycetota</taxon>
        <taxon>Actinomycetes</taxon>
        <taxon>Pseudonocardiales</taxon>
        <taxon>Pseudonocardiaceae</taxon>
        <taxon>Amycolatopsis</taxon>
    </lineage>
</organism>